<evidence type="ECO:0000313" key="3">
    <source>
        <dbReference type="Proteomes" id="UP000604825"/>
    </source>
</evidence>
<comment type="caution">
    <text evidence="2">The sequence shown here is derived from an EMBL/GenBank/DDBJ whole genome shotgun (WGS) entry which is preliminary data.</text>
</comment>
<reference evidence="2" key="1">
    <citation type="submission" date="2020-10" db="EMBL/GenBank/DDBJ databases">
        <authorList>
            <person name="Han B."/>
            <person name="Lu T."/>
            <person name="Zhao Q."/>
            <person name="Huang X."/>
            <person name="Zhao Y."/>
        </authorList>
    </citation>
    <scope>NUCLEOTIDE SEQUENCE</scope>
</reference>
<gene>
    <name evidence="2" type="ORF">NCGR_LOCUS17132</name>
</gene>
<protein>
    <submittedName>
        <fullName evidence="2">Uncharacterized protein</fullName>
    </submittedName>
</protein>
<accession>A0A811NJS5</accession>
<dbReference type="EMBL" id="CAJGYO010000004">
    <property type="protein sequence ID" value="CAD6224968.1"/>
    <property type="molecule type" value="Genomic_DNA"/>
</dbReference>
<proteinExistence type="predicted"/>
<sequence>MVTWDAGVVFEAKPYWYLDKAILVVDLVSEGRSGGLFFFLTDSNLCYLRTYRLAYASGDELQQRRGAVTLRRDEGDNAAGKVTGVQLRLPDDSVGVDVASPATAVLDGGGGAVPYGLWKADGRGGDAAAAAAARSTGARDAAAAGRAEEVLGRGAALPEAGGRAAQTRRPRPGTRVEAATLCRGEDGEDARGQLGMAEGKFPSFFFPLCLS</sequence>
<organism evidence="2 3">
    <name type="scientific">Miscanthus lutarioriparius</name>
    <dbReference type="NCBI Taxonomy" id="422564"/>
    <lineage>
        <taxon>Eukaryota</taxon>
        <taxon>Viridiplantae</taxon>
        <taxon>Streptophyta</taxon>
        <taxon>Embryophyta</taxon>
        <taxon>Tracheophyta</taxon>
        <taxon>Spermatophyta</taxon>
        <taxon>Magnoliopsida</taxon>
        <taxon>Liliopsida</taxon>
        <taxon>Poales</taxon>
        <taxon>Poaceae</taxon>
        <taxon>PACMAD clade</taxon>
        <taxon>Panicoideae</taxon>
        <taxon>Andropogonodae</taxon>
        <taxon>Andropogoneae</taxon>
        <taxon>Saccharinae</taxon>
        <taxon>Miscanthus</taxon>
    </lineage>
</organism>
<feature type="region of interest" description="Disordered" evidence="1">
    <location>
        <begin position="154"/>
        <end position="175"/>
    </location>
</feature>
<name>A0A811NJS5_9POAL</name>
<evidence type="ECO:0000256" key="1">
    <source>
        <dbReference type="SAM" id="MobiDB-lite"/>
    </source>
</evidence>
<dbReference type="Proteomes" id="UP000604825">
    <property type="component" value="Unassembled WGS sequence"/>
</dbReference>
<keyword evidence="3" id="KW-1185">Reference proteome</keyword>
<evidence type="ECO:0000313" key="2">
    <source>
        <dbReference type="EMBL" id="CAD6224968.1"/>
    </source>
</evidence>
<dbReference type="AlphaFoldDB" id="A0A811NJS5"/>